<feature type="compositionally biased region" description="Basic and acidic residues" evidence="1">
    <location>
        <begin position="86"/>
        <end position="140"/>
    </location>
</feature>
<protein>
    <submittedName>
        <fullName evidence="2">Plectin 1</fullName>
    </submittedName>
</protein>
<evidence type="ECO:0000313" key="3">
    <source>
        <dbReference type="Proteomes" id="UP000092482"/>
    </source>
</evidence>
<feature type="compositionally biased region" description="Acidic residues" evidence="1">
    <location>
        <begin position="158"/>
        <end position="176"/>
    </location>
</feature>
<sequence>MVTMKMLASALALVLIGLTGGWLWIDAAADARETEGIVVVGALEQADGSASHARAAGDSGAAVITGHLVGAVQEGTRQLSGTFEQARSEAEQAAAEKEAAEKAAKEKAAQEKAAEEKAAEEKAAEERAAEEARQAEREAQEAQPAPAQVQPSPVLCRDDDEWEECDDDDWDDDWDD</sequence>
<evidence type="ECO:0000256" key="1">
    <source>
        <dbReference type="SAM" id="MobiDB-lite"/>
    </source>
</evidence>
<evidence type="ECO:0000313" key="2">
    <source>
        <dbReference type="EMBL" id="ANS79841.1"/>
    </source>
</evidence>
<accession>A0A1B1NEK2</accession>
<proteinExistence type="predicted"/>
<reference evidence="2 3" key="1">
    <citation type="submission" date="2016-03" db="EMBL/GenBank/DDBJ databases">
        <title>Shallow-sea hydrothermal system.</title>
        <authorList>
            <person name="Tang K."/>
        </authorList>
    </citation>
    <scope>NUCLEOTIDE SEQUENCE [LARGE SCALE GENOMIC DNA]</scope>
    <source>
        <strain evidence="2 3">JLT9</strain>
    </source>
</reference>
<dbReference type="AlphaFoldDB" id="A0A1B1NEK2"/>
<dbReference type="STRING" id="1758689.SGUI_2445"/>
<dbReference type="PATRIC" id="fig|1758689.4.peg.2556"/>
<dbReference type="Proteomes" id="UP000092482">
    <property type="component" value="Chromosome"/>
</dbReference>
<keyword evidence="3" id="KW-1185">Reference proteome</keyword>
<gene>
    <name evidence="2" type="ORF">SGUI_2445</name>
</gene>
<name>A0A1B1NEK2_9MICO</name>
<dbReference type="EMBL" id="CP014989">
    <property type="protein sequence ID" value="ANS79841.1"/>
    <property type="molecule type" value="Genomic_DNA"/>
</dbReference>
<feature type="region of interest" description="Disordered" evidence="1">
    <location>
        <begin position="79"/>
        <end position="176"/>
    </location>
</feature>
<dbReference type="KEGG" id="serj:SGUI_2445"/>
<organism evidence="2 3">
    <name type="scientific">Serinicoccus hydrothermalis</name>
    <dbReference type="NCBI Taxonomy" id="1758689"/>
    <lineage>
        <taxon>Bacteria</taxon>
        <taxon>Bacillati</taxon>
        <taxon>Actinomycetota</taxon>
        <taxon>Actinomycetes</taxon>
        <taxon>Micrococcales</taxon>
        <taxon>Ornithinimicrobiaceae</taxon>
        <taxon>Serinicoccus</taxon>
    </lineage>
</organism>